<comment type="similarity">
    <text evidence="1">Belongs to the type-I restriction system S methylase family.</text>
</comment>
<proteinExistence type="inferred from homology"/>
<dbReference type="PANTHER" id="PTHR43140">
    <property type="entry name" value="TYPE-1 RESTRICTION ENZYME ECOKI SPECIFICITY PROTEIN"/>
    <property type="match status" value="1"/>
</dbReference>
<dbReference type="GO" id="GO:0016787">
    <property type="term" value="F:hydrolase activity"/>
    <property type="evidence" value="ECO:0007669"/>
    <property type="project" value="UniProtKB-KW"/>
</dbReference>
<gene>
    <name evidence="6" type="ORF">NPA36_06705</name>
</gene>
<keyword evidence="7" id="KW-1185">Reference proteome</keyword>
<dbReference type="EC" id="3.1.21.-" evidence="6"/>
<dbReference type="CDD" id="cd16961">
    <property type="entry name" value="RMtype1_S_TRD-CR_like"/>
    <property type="match status" value="1"/>
</dbReference>
<keyword evidence="6" id="KW-0378">Hydrolase</keyword>
<dbReference type="InterPro" id="IPR000055">
    <property type="entry name" value="Restrct_endonuc_typeI_TRD"/>
</dbReference>
<dbReference type="RefSeq" id="WP_256945346.1">
    <property type="nucleotide sequence ID" value="NZ_JANHNZ010000005.1"/>
</dbReference>
<dbReference type="PANTHER" id="PTHR43140:SF1">
    <property type="entry name" value="TYPE I RESTRICTION ENZYME ECOKI SPECIFICITY SUBUNIT"/>
    <property type="match status" value="1"/>
</dbReference>
<feature type="domain" description="Type I restriction modification DNA specificity" evidence="5">
    <location>
        <begin position="209"/>
        <end position="371"/>
    </location>
</feature>
<keyword evidence="6" id="KW-0255">Endonuclease</keyword>
<reference evidence="6" key="3">
    <citation type="journal article" date="2023" name="Microbiol. Resour. Announc.">
        <title>Draft Genome Sequence of Granulicatella sp. Strain S8, Isolated from a Marine Fish, Seriola quinqueradiata.</title>
        <authorList>
            <person name="Lee M."/>
            <person name="Farooq A."/>
            <person name="Jeong J.B."/>
            <person name="Jung M.Y."/>
        </authorList>
    </citation>
    <scope>NUCLEOTIDE SEQUENCE</scope>
    <source>
        <strain evidence="6">S8</strain>
    </source>
</reference>
<reference evidence="6" key="1">
    <citation type="submission" date="2022-07" db="EMBL/GenBank/DDBJ databases">
        <authorList>
            <person name="Jung M.-Y."/>
            <person name="Lee M."/>
        </authorList>
    </citation>
    <scope>NUCLEOTIDE SEQUENCE</scope>
    <source>
        <strain evidence="6">S8</strain>
    </source>
</reference>
<dbReference type="InterPro" id="IPR051212">
    <property type="entry name" value="Type-I_RE_S_subunit"/>
</dbReference>
<accession>A0ABT1WNX5</accession>
<evidence type="ECO:0000256" key="1">
    <source>
        <dbReference type="ARBA" id="ARBA00010923"/>
    </source>
</evidence>
<name>A0ABT1WNX5_9LACT</name>
<keyword evidence="6" id="KW-0540">Nuclease</keyword>
<sequence>MRYEKYYDVDLPWIKEVPEHWRISKINANFEERREKVSDKDYEPLSVTKNGVFKQLDNVAKTDDGDNRKKVVINDFVINGRSDRKGSSGLSEFEGSVSLINIVLKINKNHPKYMHYLLKSVPFQEEFYRNGKGIVADLWSTNFQSMKSITLPIPSFKEQVQIANFLEWKINEIDRLILIEKEKIKQLNQTMQMYIDSRYKILNLDDKSCDGTKIKYLANQITRRDNECRRYIALENVISQKGVMNISFDELEFNNDGISAEKNMVIFGKLRPYLAKSIIVEDKAICSSEFLVLDPIKVTPEYLKYLMLSSKFIDLVNSSTYGTKMPRANSEFILNLKVIVPDLAEQRNVVEIILESEDRINKAIETILSKIKSMEDLKQTLISEVVTGRIDIRNIDIPEYEKVESVFEEDEDQVEGGEDEWD</sequence>
<evidence type="ECO:0000256" key="4">
    <source>
        <dbReference type="ARBA" id="ARBA00038652"/>
    </source>
</evidence>
<evidence type="ECO:0000259" key="5">
    <source>
        <dbReference type="Pfam" id="PF01420"/>
    </source>
</evidence>
<feature type="domain" description="Type I restriction modification DNA specificity" evidence="5">
    <location>
        <begin position="92"/>
        <end position="188"/>
    </location>
</feature>
<dbReference type="GO" id="GO:0004519">
    <property type="term" value="F:endonuclease activity"/>
    <property type="evidence" value="ECO:0007669"/>
    <property type="project" value="UniProtKB-KW"/>
</dbReference>
<keyword evidence="2" id="KW-0680">Restriction system</keyword>
<evidence type="ECO:0000256" key="2">
    <source>
        <dbReference type="ARBA" id="ARBA00022747"/>
    </source>
</evidence>
<organism evidence="6 7">
    <name type="scientific">Granulicatella seriolae</name>
    <dbReference type="NCBI Taxonomy" id="2967226"/>
    <lineage>
        <taxon>Bacteria</taxon>
        <taxon>Bacillati</taxon>
        <taxon>Bacillota</taxon>
        <taxon>Bacilli</taxon>
        <taxon>Lactobacillales</taxon>
        <taxon>Carnobacteriaceae</taxon>
        <taxon>Granulicatella</taxon>
    </lineage>
</organism>
<evidence type="ECO:0000256" key="3">
    <source>
        <dbReference type="ARBA" id="ARBA00023125"/>
    </source>
</evidence>
<keyword evidence="3" id="KW-0238">DNA-binding</keyword>
<comment type="caution">
    <text evidence="6">The sequence shown here is derived from an EMBL/GenBank/DDBJ whole genome shotgun (WGS) entry which is preliminary data.</text>
</comment>
<dbReference type="InterPro" id="IPR044946">
    <property type="entry name" value="Restrct_endonuc_typeI_TRD_sf"/>
</dbReference>
<dbReference type="EMBL" id="JANHNZ010000005">
    <property type="protein sequence ID" value="MCQ9210236.1"/>
    <property type="molecule type" value="Genomic_DNA"/>
</dbReference>
<evidence type="ECO:0000313" key="6">
    <source>
        <dbReference type="EMBL" id="MCQ9210236.1"/>
    </source>
</evidence>
<reference evidence="6" key="2">
    <citation type="journal article" date="2023" name="Curr. Microbiol.">
        <title>Granulicatella seriolae sp. nov., a Novel Facultative Anaerobe Isolated from Yellowtail Marine Fish.</title>
        <authorList>
            <person name="Lee M."/>
            <person name="Choi Y.J."/>
            <person name="Farooq A."/>
            <person name="Jeong J.B."/>
            <person name="Jung M.Y."/>
        </authorList>
    </citation>
    <scope>NUCLEOTIDE SEQUENCE</scope>
    <source>
        <strain evidence="6">S8</strain>
    </source>
</reference>
<evidence type="ECO:0000313" key="7">
    <source>
        <dbReference type="Proteomes" id="UP001059480"/>
    </source>
</evidence>
<comment type="subunit">
    <text evidence="4">The methyltransferase is composed of M and S polypeptides.</text>
</comment>
<dbReference type="Pfam" id="PF01420">
    <property type="entry name" value="Methylase_S"/>
    <property type="match status" value="2"/>
</dbReference>
<dbReference type="Gene3D" id="3.90.220.20">
    <property type="entry name" value="DNA methylase specificity domains"/>
    <property type="match status" value="2"/>
</dbReference>
<protein>
    <submittedName>
        <fullName evidence="6">Restriction endonuclease subunit S</fullName>
        <ecNumber evidence="6">3.1.21.-</ecNumber>
    </submittedName>
</protein>
<dbReference type="SUPFAM" id="SSF116734">
    <property type="entry name" value="DNA methylase specificity domain"/>
    <property type="match status" value="2"/>
</dbReference>
<dbReference type="Proteomes" id="UP001059480">
    <property type="component" value="Unassembled WGS sequence"/>
</dbReference>